<comment type="caution">
    <text evidence="3">The sequence shown here is derived from an EMBL/GenBank/DDBJ whole genome shotgun (WGS) entry which is preliminary data.</text>
</comment>
<gene>
    <name evidence="3" type="ORF">PTI45_01720</name>
</gene>
<dbReference type="EMBL" id="MDER01000034">
    <property type="protein sequence ID" value="ODP28744.1"/>
    <property type="molecule type" value="Genomic_DNA"/>
</dbReference>
<sequence length="415" mass="46053">MFKRPMNTKPWAVLLLTGAICMASPSFMYAADTVTPLTNPSWTSTSLFTDKMENAIATRATDVHALPSKNLVYVHTQQDIPNTTGQTKNNWYLDTVKAFDIKTGKMKWQYTLHDAAGPYTLNTDMIYSSYGTVYVYAAYSDGTYKLHSINSAGKLNWVKTLTGASSITMLKDSSLLVASQGTVNSKGVVKSTISRYDTMGKLLNTKDIQGSVLKAEGDRIIVTASNLLKNENGWEAVPNPKVDVYGLALTKLYSYQFPANINIYGDGSDSMFVLKDSTVLIRTNIDRTKNKIFAFNAKGKLMWGRNIPASSITQSTGTGYVVYDNQIMKLYNTTSSKVLTSRELEGEPSVDYIWVQKTSDGNLAVNLDDRTYILYPTNLSTIHVFKNKALSAPNDYVNHTIYSVDQDMLAKMVLK</sequence>
<dbReference type="SUPFAM" id="SSF50998">
    <property type="entry name" value="Quinoprotein alcohol dehydrogenase-like"/>
    <property type="match status" value="1"/>
</dbReference>
<organism evidence="3 4">
    <name type="scientific">Paenibacillus nuruki</name>
    <dbReference type="NCBI Taxonomy" id="1886670"/>
    <lineage>
        <taxon>Bacteria</taxon>
        <taxon>Bacillati</taxon>
        <taxon>Bacillota</taxon>
        <taxon>Bacilli</taxon>
        <taxon>Bacillales</taxon>
        <taxon>Paenibacillaceae</taxon>
        <taxon>Paenibacillus</taxon>
    </lineage>
</organism>
<dbReference type="Proteomes" id="UP000094578">
    <property type="component" value="Unassembled WGS sequence"/>
</dbReference>
<dbReference type="RefSeq" id="WP_069327157.1">
    <property type="nucleotide sequence ID" value="NZ_MDER01000034.1"/>
</dbReference>
<protein>
    <recommendedName>
        <fullName evidence="2">Pyrrolo-quinoline quinone repeat domain-containing protein</fullName>
    </recommendedName>
</protein>
<dbReference type="AlphaFoldDB" id="A0A1E3L4Y8"/>
<accession>A0A1E3L4Y8</accession>
<evidence type="ECO:0000313" key="3">
    <source>
        <dbReference type="EMBL" id="ODP28744.1"/>
    </source>
</evidence>
<feature type="signal peptide" evidence="1">
    <location>
        <begin position="1"/>
        <end position="30"/>
    </location>
</feature>
<dbReference type="SMART" id="SM00564">
    <property type="entry name" value="PQQ"/>
    <property type="match status" value="2"/>
</dbReference>
<dbReference type="InterPro" id="IPR002372">
    <property type="entry name" value="PQQ_rpt_dom"/>
</dbReference>
<keyword evidence="4" id="KW-1185">Reference proteome</keyword>
<dbReference type="InterPro" id="IPR015943">
    <property type="entry name" value="WD40/YVTN_repeat-like_dom_sf"/>
</dbReference>
<dbReference type="STRING" id="1886670.PTI45_01720"/>
<feature type="domain" description="Pyrrolo-quinoline quinone repeat" evidence="2">
    <location>
        <begin position="95"/>
        <end position="233"/>
    </location>
</feature>
<dbReference type="Pfam" id="PF13360">
    <property type="entry name" value="PQQ_2"/>
    <property type="match status" value="1"/>
</dbReference>
<evidence type="ECO:0000256" key="1">
    <source>
        <dbReference type="SAM" id="SignalP"/>
    </source>
</evidence>
<dbReference type="InterPro" id="IPR018391">
    <property type="entry name" value="PQQ_b-propeller_rpt"/>
</dbReference>
<reference evidence="3 4" key="1">
    <citation type="submission" date="2016-08" db="EMBL/GenBank/DDBJ databases">
        <title>Genome sequencing of Paenibacillus sp. TI45-13ar, isolated from Korean traditional nuruk.</title>
        <authorList>
            <person name="Kim S.-J."/>
        </authorList>
    </citation>
    <scope>NUCLEOTIDE SEQUENCE [LARGE SCALE GENOMIC DNA]</scope>
    <source>
        <strain evidence="3 4">TI45-13ar</strain>
    </source>
</reference>
<dbReference type="Gene3D" id="2.130.10.10">
    <property type="entry name" value="YVTN repeat-like/Quinoprotein amine dehydrogenase"/>
    <property type="match status" value="1"/>
</dbReference>
<feature type="chain" id="PRO_5009131336" description="Pyrrolo-quinoline quinone repeat domain-containing protein" evidence="1">
    <location>
        <begin position="31"/>
        <end position="415"/>
    </location>
</feature>
<name>A0A1E3L4Y8_9BACL</name>
<evidence type="ECO:0000259" key="2">
    <source>
        <dbReference type="Pfam" id="PF13360"/>
    </source>
</evidence>
<dbReference type="InterPro" id="IPR011047">
    <property type="entry name" value="Quinoprotein_ADH-like_sf"/>
</dbReference>
<proteinExistence type="predicted"/>
<evidence type="ECO:0000313" key="4">
    <source>
        <dbReference type="Proteomes" id="UP000094578"/>
    </source>
</evidence>
<keyword evidence="1" id="KW-0732">Signal</keyword>